<dbReference type="InterPro" id="IPR011751">
    <property type="entry name" value="Mxa_paralog_2265"/>
</dbReference>
<accession>A0A511TAF2</accession>
<evidence type="ECO:0000313" key="3">
    <source>
        <dbReference type="Proteomes" id="UP000183760"/>
    </source>
</evidence>
<protein>
    <submittedName>
        <fullName evidence="2">Myxococcales-restricted protein, TIGR02265 family</fullName>
    </submittedName>
</protein>
<dbReference type="NCBIfam" id="TIGR02265">
    <property type="entry name" value="Mxa_TIGR02265"/>
    <property type="match status" value="1"/>
</dbReference>
<evidence type="ECO:0000313" key="2">
    <source>
        <dbReference type="EMBL" id="SEU39376.1"/>
    </source>
</evidence>
<dbReference type="EMBL" id="BJXR01000044">
    <property type="protein sequence ID" value="GEN11156.1"/>
    <property type="molecule type" value="Genomic_DNA"/>
</dbReference>
<dbReference type="AlphaFoldDB" id="A0A511TAF2"/>
<organism evidence="1 4">
    <name type="scientific">Myxococcus fulvus</name>
    <dbReference type="NCBI Taxonomy" id="33"/>
    <lineage>
        <taxon>Bacteria</taxon>
        <taxon>Pseudomonadati</taxon>
        <taxon>Myxococcota</taxon>
        <taxon>Myxococcia</taxon>
        <taxon>Myxococcales</taxon>
        <taxon>Cystobacterineae</taxon>
        <taxon>Myxococcaceae</taxon>
        <taxon>Myxococcus</taxon>
    </lineage>
</organism>
<reference evidence="1 4" key="2">
    <citation type="submission" date="2019-07" db="EMBL/GenBank/DDBJ databases">
        <title>Whole genome shotgun sequence of Myxococcus fulvus NBRC 100333.</title>
        <authorList>
            <person name="Hosoyama A."/>
            <person name="Uohara A."/>
            <person name="Ohji S."/>
            <person name="Ichikawa N."/>
        </authorList>
    </citation>
    <scope>NUCLEOTIDE SEQUENCE [LARGE SCALE GENOMIC DNA]</scope>
    <source>
        <strain evidence="1 4">NBRC 100333</strain>
    </source>
</reference>
<gene>
    <name evidence="1" type="ORF">MFU01_61930</name>
    <name evidence="2" type="ORF">SAMN05443572_1146</name>
</gene>
<proteinExistence type="predicted"/>
<comment type="caution">
    <text evidence="1">The sequence shown here is derived from an EMBL/GenBank/DDBJ whole genome shotgun (WGS) entry which is preliminary data.</text>
</comment>
<dbReference type="RefSeq" id="WP_046717120.1">
    <property type="nucleotide sequence ID" value="NZ_BJXR01000044.1"/>
</dbReference>
<evidence type="ECO:0000313" key="4">
    <source>
        <dbReference type="Proteomes" id="UP000321514"/>
    </source>
</evidence>
<sequence length="205" mass="22160">MADMAQKLDVLEPQLARELEERVSLATRDDTARGLFFNGVLGAVRVLDGEAAVQRCLAVAGEKKYVDFFNYPVEAYLRLAFTAAQVMGPKLGGFDAALRRMGVQATTDFLSSAAGKTLLLLASNSPKRMLGNLHSGYKAAVSYGERGVTWTGDTSGVFSMKRDFMTPAYHEGVLQAVIEAVGGKQVRVSGKKTGPLDAEYTLSWQ</sequence>
<name>A0A511TAF2_MYXFU</name>
<evidence type="ECO:0000313" key="1">
    <source>
        <dbReference type="EMBL" id="GEN11156.1"/>
    </source>
</evidence>
<dbReference type="Proteomes" id="UP000183760">
    <property type="component" value="Unassembled WGS sequence"/>
</dbReference>
<dbReference type="Proteomes" id="UP000321514">
    <property type="component" value="Unassembled WGS sequence"/>
</dbReference>
<reference evidence="2 3" key="1">
    <citation type="submission" date="2016-10" db="EMBL/GenBank/DDBJ databases">
        <authorList>
            <person name="Varghese N."/>
            <person name="Submissions S."/>
        </authorList>
    </citation>
    <scope>NUCLEOTIDE SEQUENCE [LARGE SCALE GENOMIC DNA]</scope>
    <source>
        <strain evidence="2 3">DSM 16525</strain>
    </source>
</reference>
<keyword evidence="3" id="KW-1185">Reference proteome</keyword>
<dbReference type="EMBL" id="FOIB01000014">
    <property type="protein sequence ID" value="SEU39376.1"/>
    <property type="molecule type" value="Genomic_DNA"/>
</dbReference>
<dbReference type="STRING" id="1334629.MFUL124B02_42475"/>
<dbReference type="Pfam" id="PF09536">
    <property type="entry name" value="DUF2378"/>
    <property type="match status" value="1"/>
</dbReference>